<evidence type="ECO:0000256" key="1">
    <source>
        <dbReference type="SAM" id="MobiDB-lite"/>
    </source>
</evidence>
<proteinExistence type="predicted"/>
<evidence type="ECO:0000259" key="2">
    <source>
        <dbReference type="PROSITE" id="PS50053"/>
    </source>
</evidence>
<protein>
    <recommendedName>
        <fullName evidence="2">Ubiquitin-like domain-containing protein</fullName>
    </recommendedName>
</protein>
<evidence type="ECO:0000313" key="4">
    <source>
        <dbReference type="Proteomes" id="UP000604046"/>
    </source>
</evidence>
<dbReference type="SMART" id="SM00213">
    <property type="entry name" value="UBQ"/>
    <property type="match status" value="1"/>
</dbReference>
<evidence type="ECO:0000313" key="3">
    <source>
        <dbReference type="EMBL" id="CAE7243341.1"/>
    </source>
</evidence>
<dbReference type="Pfam" id="PF13475">
    <property type="entry name" value="DUF4116"/>
    <property type="match status" value="1"/>
</dbReference>
<organism evidence="3 4">
    <name type="scientific">Symbiodinium natans</name>
    <dbReference type="NCBI Taxonomy" id="878477"/>
    <lineage>
        <taxon>Eukaryota</taxon>
        <taxon>Sar</taxon>
        <taxon>Alveolata</taxon>
        <taxon>Dinophyceae</taxon>
        <taxon>Suessiales</taxon>
        <taxon>Symbiodiniaceae</taxon>
        <taxon>Symbiodinium</taxon>
    </lineage>
</organism>
<dbReference type="PROSITE" id="PS50053">
    <property type="entry name" value="UBIQUITIN_2"/>
    <property type="match status" value="1"/>
</dbReference>
<name>A0A812LLX2_9DINO</name>
<comment type="caution">
    <text evidence="3">The sequence shown here is derived from an EMBL/GenBank/DDBJ whole genome shotgun (WGS) entry which is preliminary data.</text>
</comment>
<dbReference type="InterPro" id="IPR029071">
    <property type="entry name" value="Ubiquitin-like_domsf"/>
</dbReference>
<accession>A0A812LLX2</accession>
<dbReference type="EMBL" id="CAJNDS010001001">
    <property type="protein sequence ID" value="CAE7243341.1"/>
    <property type="molecule type" value="Genomic_DNA"/>
</dbReference>
<dbReference type="CDD" id="cd17039">
    <property type="entry name" value="Ubl_ubiquitin_like"/>
    <property type="match status" value="1"/>
</dbReference>
<reference evidence="3" key="1">
    <citation type="submission" date="2021-02" db="EMBL/GenBank/DDBJ databases">
        <authorList>
            <person name="Dougan E. K."/>
            <person name="Rhodes N."/>
            <person name="Thang M."/>
            <person name="Chan C."/>
        </authorList>
    </citation>
    <scope>NUCLEOTIDE SEQUENCE</scope>
</reference>
<dbReference type="AlphaFoldDB" id="A0A812LLX2"/>
<sequence length="487" mass="53967">MVGEDPEPSALRVRVVQLSGEELPEIHAQRSWLLEELKDHLHVVTGLPAFEQRLIHGATELADPAQPVGDVAGESGDLELTVVRRGLLAQVRSSPKTIDIVGNGDLQHSRSFAKYILPNHGMALQHLSKELQEDEELALLAVRSNPNAVWWSYCSPGAEIPVRVMFTAALKLQRLGGSGECVHWPTVRPPRFRALLCFWLRHLKPEIYTRVAALSQMHTTTCLRAAAWKIAPQESLWRGSAGANNLKAVAAQIPCRSPREILYAHTRDPAGRRLVAATFDAYLFIAKVKYCGWLLRFCPEFQGDKEVALAVKQNGWAIQHVDRELKEADRSISMAAVRNSYHVMKMIPERWRHDDDVVVAGIKELLALENWRAFVLAPPEMRSRRPILLAAVQRNWRLLSFAPPELREDEDLQAAALRCPGASPGQVKQALSGKPLVRRGRVLRGSGFTLRLKGASSGEGLPGGPRRPPRPCSGGYNDDLPKGGLAT</sequence>
<dbReference type="InterPro" id="IPR000626">
    <property type="entry name" value="Ubiquitin-like_dom"/>
</dbReference>
<dbReference type="Proteomes" id="UP000604046">
    <property type="component" value="Unassembled WGS sequence"/>
</dbReference>
<dbReference type="SUPFAM" id="SSF54236">
    <property type="entry name" value="Ubiquitin-like"/>
    <property type="match status" value="1"/>
</dbReference>
<feature type="region of interest" description="Disordered" evidence="1">
    <location>
        <begin position="453"/>
        <end position="487"/>
    </location>
</feature>
<dbReference type="InterPro" id="IPR025197">
    <property type="entry name" value="DUF4116"/>
</dbReference>
<feature type="domain" description="Ubiquitin-like" evidence="2">
    <location>
        <begin position="11"/>
        <end position="85"/>
    </location>
</feature>
<gene>
    <name evidence="3" type="ORF">SNAT2548_LOCUS11267</name>
</gene>
<keyword evidence="4" id="KW-1185">Reference proteome</keyword>